<accession>A0A0E9QI46</accession>
<protein>
    <submittedName>
        <fullName evidence="1">Uncharacterized protein</fullName>
    </submittedName>
</protein>
<name>A0A0E9QI46_ANGAN</name>
<proteinExistence type="predicted"/>
<dbReference type="AlphaFoldDB" id="A0A0E9QI46"/>
<sequence>MGVHECVCVCGYTYEMLCKMCINSSHWVYLYFPLQLQINVKLSVEKLNL</sequence>
<evidence type="ECO:0000313" key="1">
    <source>
        <dbReference type="EMBL" id="JAH16454.1"/>
    </source>
</evidence>
<reference evidence="1" key="2">
    <citation type="journal article" date="2015" name="Fish Shellfish Immunol.">
        <title>Early steps in the European eel (Anguilla anguilla)-Vibrio vulnificus interaction in the gills: Role of the RtxA13 toxin.</title>
        <authorList>
            <person name="Callol A."/>
            <person name="Pajuelo D."/>
            <person name="Ebbesson L."/>
            <person name="Teles M."/>
            <person name="MacKenzie S."/>
            <person name="Amaro C."/>
        </authorList>
    </citation>
    <scope>NUCLEOTIDE SEQUENCE</scope>
</reference>
<dbReference type="EMBL" id="GBXM01092123">
    <property type="protein sequence ID" value="JAH16454.1"/>
    <property type="molecule type" value="Transcribed_RNA"/>
</dbReference>
<reference evidence="1" key="1">
    <citation type="submission" date="2014-11" db="EMBL/GenBank/DDBJ databases">
        <authorList>
            <person name="Amaro Gonzalez C."/>
        </authorList>
    </citation>
    <scope>NUCLEOTIDE SEQUENCE</scope>
</reference>
<organism evidence="1">
    <name type="scientific">Anguilla anguilla</name>
    <name type="common">European freshwater eel</name>
    <name type="synonym">Muraena anguilla</name>
    <dbReference type="NCBI Taxonomy" id="7936"/>
    <lineage>
        <taxon>Eukaryota</taxon>
        <taxon>Metazoa</taxon>
        <taxon>Chordata</taxon>
        <taxon>Craniata</taxon>
        <taxon>Vertebrata</taxon>
        <taxon>Euteleostomi</taxon>
        <taxon>Actinopterygii</taxon>
        <taxon>Neopterygii</taxon>
        <taxon>Teleostei</taxon>
        <taxon>Anguilliformes</taxon>
        <taxon>Anguillidae</taxon>
        <taxon>Anguilla</taxon>
    </lineage>
</organism>